<sequence length="161" mass="17610">MARALLFIALCVLPALVSAGRPNKDPFEVQGRVYCDACRAGFETSAISYIAGAKVRVECSDRKSMQLVYSKEATTDSTGTYKIPVNEDHEDQCCDAVLVSSPQTDCKVVSPGRDRARVILTDSNGIASRLRYANSLGFMKDKALSGCAQILKQYQEEDDED</sequence>
<name>A0ACC0XY00_9ROSI</name>
<dbReference type="EMBL" id="CM047745">
    <property type="protein sequence ID" value="KAJ0025613.1"/>
    <property type="molecule type" value="Genomic_DNA"/>
</dbReference>
<comment type="caution">
    <text evidence="1">The sequence shown here is derived from an EMBL/GenBank/DDBJ whole genome shotgun (WGS) entry which is preliminary data.</text>
</comment>
<accession>A0ACC0XY00</accession>
<organism evidence="1 2">
    <name type="scientific">Pistacia integerrima</name>
    <dbReference type="NCBI Taxonomy" id="434235"/>
    <lineage>
        <taxon>Eukaryota</taxon>
        <taxon>Viridiplantae</taxon>
        <taxon>Streptophyta</taxon>
        <taxon>Embryophyta</taxon>
        <taxon>Tracheophyta</taxon>
        <taxon>Spermatophyta</taxon>
        <taxon>Magnoliopsida</taxon>
        <taxon>eudicotyledons</taxon>
        <taxon>Gunneridae</taxon>
        <taxon>Pentapetalae</taxon>
        <taxon>rosids</taxon>
        <taxon>malvids</taxon>
        <taxon>Sapindales</taxon>
        <taxon>Anacardiaceae</taxon>
        <taxon>Pistacia</taxon>
    </lineage>
</organism>
<evidence type="ECO:0000313" key="2">
    <source>
        <dbReference type="Proteomes" id="UP001163603"/>
    </source>
</evidence>
<gene>
    <name evidence="1" type="ORF">Pint_08309</name>
</gene>
<proteinExistence type="predicted"/>
<evidence type="ECO:0000313" key="1">
    <source>
        <dbReference type="EMBL" id="KAJ0025613.1"/>
    </source>
</evidence>
<dbReference type="Proteomes" id="UP001163603">
    <property type="component" value="Chromosome 10"/>
</dbReference>
<reference evidence="2" key="1">
    <citation type="journal article" date="2023" name="G3 (Bethesda)">
        <title>Genome assembly and association tests identify interacting loci associated with vigor, precocity, and sex in interspecific pistachio rootstocks.</title>
        <authorList>
            <person name="Palmer W."/>
            <person name="Jacygrad E."/>
            <person name="Sagayaradj S."/>
            <person name="Cavanaugh K."/>
            <person name="Han R."/>
            <person name="Bertier L."/>
            <person name="Beede B."/>
            <person name="Kafkas S."/>
            <person name="Golino D."/>
            <person name="Preece J."/>
            <person name="Michelmore R."/>
        </authorList>
    </citation>
    <scope>NUCLEOTIDE SEQUENCE [LARGE SCALE GENOMIC DNA]</scope>
</reference>
<keyword evidence="2" id="KW-1185">Reference proteome</keyword>
<protein>
    <submittedName>
        <fullName evidence="1">Uncharacterized protein</fullName>
    </submittedName>
</protein>